<dbReference type="EC" id="2.3.1.-" evidence="2"/>
<feature type="domain" description="N-acetyltransferase" evidence="1">
    <location>
        <begin position="3"/>
        <end position="133"/>
    </location>
</feature>
<protein>
    <submittedName>
        <fullName evidence="2">GNAT family N-acetyltransferase</fullName>
        <ecNumber evidence="2">2.3.1.-</ecNumber>
    </submittedName>
</protein>
<dbReference type="InterPro" id="IPR016181">
    <property type="entry name" value="Acyl_CoA_acyltransferase"/>
</dbReference>
<dbReference type="EMBL" id="JBHUMB010000005">
    <property type="protein sequence ID" value="MFD2742377.1"/>
    <property type="molecule type" value="Genomic_DNA"/>
</dbReference>
<dbReference type="SUPFAM" id="SSF55729">
    <property type="entry name" value="Acyl-CoA N-acyltransferases (Nat)"/>
    <property type="match status" value="1"/>
</dbReference>
<dbReference type="GO" id="GO:0016746">
    <property type="term" value="F:acyltransferase activity"/>
    <property type="evidence" value="ECO:0007669"/>
    <property type="project" value="UniProtKB-KW"/>
</dbReference>
<dbReference type="PANTHER" id="PTHR13355:SF15">
    <property type="entry name" value="GCN5-RELATED N-ACETYLTRANSFERASE 3, CHLOROPLASTIC"/>
    <property type="match status" value="1"/>
</dbReference>
<evidence type="ECO:0000259" key="1">
    <source>
        <dbReference type="PROSITE" id="PS51186"/>
    </source>
</evidence>
<comment type="caution">
    <text evidence="2">The sequence shown here is derived from an EMBL/GenBank/DDBJ whole genome shotgun (WGS) entry which is preliminary data.</text>
</comment>
<sequence>MSIQLEPIALQDLSQVSVLQPDGWEAISDNFIQHINNDYTHPIKASFDTKIVGLGNLVMLRGSAWITHVIVQPDYQGEGIGSRIVDELINMAERANIPSIALMASEMGEPIYRKAGFRAVSEYIEFSQGKTLTPVDKLNDDILSYSPEYKNQILDLDQRITGEDREYLLLPFLEQAMVYVNNDIVEGYHLPFLGEGPVYAVNEKAGHALMELHYVFKEKVVVPSESTSAIAYLEQQGFQRVGINGKRMVWGRDLEWHPENIYSRINGAFG</sequence>
<dbReference type="Proteomes" id="UP001597418">
    <property type="component" value="Unassembled WGS sequence"/>
</dbReference>
<dbReference type="InterPro" id="IPR000182">
    <property type="entry name" value="GNAT_dom"/>
</dbReference>
<gene>
    <name evidence="2" type="ORF">ACFSQ6_03125</name>
</gene>
<dbReference type="Pfam" id="PF13673">
    <property type="entry name" value="Acetyltransf_10"/>
    <property type="match status" value="1"/>
</dbReference>
<accession>A0ABW5UCF1</accession>
<dbReference type="InterPro" id="IPR041496">
    <property type="entry name" value="YitH/HolE_GNAT"/>
</dbReference>
<dbReference type="PANTHER" id="PTHR13355">
    <property type="entry name" value="GLUCOSAMINE 6-PHOSPHATE N-ACETYLTRANSFERASE"/>
    <property type="match status" value="1"/>
</dbReference>
<name>A0ABW5UCF1_9SPHI</name>
<keyword evidence="3" id="KW-1185">Reference proteome</keyword>
<reference evidence="3" key="1">
    <citation type="journal article" date="2019" name="Int. J. Syst. Evol. Microbiol.">
        <title>The Global Catalogue of Microorganisms (GCM) 10K type strain sequencing project: providing services to taxonomists for standard genome sequencing and annotation.</title>
        <authorList>
            <consortium name="The Broad Institute Genomics Platform"/>
            <consortium name="The Broad Institute Genome Sequencing Center for Infectious Disease"/>
            <person name="Wu L."/>
            <person name="Ma J."/>
        </authorList>
    </citation>
    <scope>NUCLEOTIDE SEQUENCE [LARGE SCALE GENOMIC DNA]</scope>
    <source>
        <strain evidence="3">KCTC 42247</strain>
    </source>
</reference>
<dbReference type="PROSITE" id="PS51186">
    <property type="entry name" value="GNAT"/>
    <property type="match status" value="1"/>
</dbReference>
<evidence type="ECO:0000313" key="2">
    <source>
        <dbReference type="EMBL" id="MFD2742377.1"/>
    </source>
</evidence>
<dbReference type="Gene3D" id="3.40.630.90">
    <property type="match status" value="1"/>
</dbReference>
<dbReference type="Pfam" id="PF18014">
    <property type="entry name" value="Acetyltransf_18"/>
    <property type="match status" value="1"/>
</dbReference>
<dbReference type="InterPro" id="IPR039143">
    <property type="entry name" value="GNPNAT1-like"/>
</dbReference>
<evidence type="ECO:0000313" key="3">
    <source>
        <dbReference type="Proteomes" id="UP001597418"/>
    </source>
</evidence>
<dbReference type="RefSeq" id="WP_066754027.1">
    <property type="nucleotide sequence ID" value="NZ_JBHUMB010000005.1"/>
</dbReference>
<dbReference type="Gene3D" id="3.40.630.30">
    <property type="match status" value="1"/>
</dbReference>
<proteinExistence type="predicted"/>
<keyword evidence="2" id="KW-0808">Transferase</keyword>
<organism evidence="2 3">
    <name type="scientific">Sphingobacterium populi</name>
    <dbReference type="NCBI Taxonomy" id="1812824"/>
    <lineage>
        <taxon>Bacteria</taxon>
        <taxon>Pseudomonadati</taxon>
        <taxon>Bacteroidota</taxon>
        <taxon>Sphingobacteriia</taxon>
        <taxon>Sphingobacteriales</taxon>
        <taxon>Sphingobacteriaceae</taxon>
        <taxon>Sphingobacterium</taxon>
    </lineage>
</organism>
<dbReference type="CDD" id="cd04301">
    <property type="entry name" value="NAT_SF"/>
    <property type="match status" value="1"/>
</dbReference>
<keyword evidence="2" id="KW-0012">Acyltransferase</keyword>